<evidence type="ECO:0000256" key="1">
    <source>
        <dbReference type="ARBA" id="ARBA00006019"/>
    </source>
</evidence>
<dbReference type="GO" id="GO:0031625">
    <property type="term" value="F:ubiquitin protein ligase binding"/>
    <property type="evidence" value="ECO:0007669"/>
    <property type="project" value="InterPro"/>
</dbReference>
<dbReference type="PANTHER" id="PTHR11932">
    <property type="entry name" value="CULLIN"/>
    <property type="match status" value="1"/>
</dbReference>
<dbReference type="GO" id="GO:0006511">
    <property type="term" value="P:ubiquitin-dependent protein catabolic process"/>
    <property type="evidence" value="ECO:0007669"/>
    <property type="project" value="InterPro"/>
</dbReference>
<evidence type="ECO:0000259" key="2">
    <source>
        <dbReference type="Pfam" id="PF00888"/>
    </source>
</evidence>
<dbReference type="Proteomes" id="UP000290289">
    <property type="component" value="Chromosome 4"/>
</dbReference>
<dbReference type="SUPFAM" id="SSF74788">
    <property type="entry name" value="Cullin repeat-like"/>
    <property type="match status" value="1"/>
</dbReference>
<dbReference type="InterPro" id="IPR001373">
    <property type="entry name" value="Cullin_N"/>
</dbReference>
<comment type="similarity">
    <text evidence="1">Belongs to the cullin family.</text>
</comment>
<dbReference type="InterPro" id="IPR045093">
    <property type="entry name" value="Cullin"/>
</dbReference>
<sequence>MKHQVIEWEQGWSYMQAGITKLKRIIQGLPEPQFSSEDYMMLYATVYNMRTQNPPYDYSQQLYDKYRETFQDYITSTVLPSLKEKRGEFMLQEFVKSWTNHKVMVRWLSRFFHYLDRYFIADRSLANLDEVGLNSFRDFVYRETKVDARVAVIGLINKEREGRKLTETY</sequence>
<dbReference type="Gene3D" id="1.20.1310.10">
    <property type="entry name" value="Cullin Repeats"/>
    <property type="match status" value="1"/>
</dbReference>
<proteinExistence type="inferred from homology"/>
<dbReference type="InterPro" id="IPR016159">
    <property type="entry name" value="Cullin_repeat-like_dom_sf"/>
</dbReference>
<dbReference type="EMBL" id="RDQH01000330">
    <property type="protein sequence ID" value="RXI00970.1"/>
    <property type="molecule type" value="Genomic_DNA"/>
</dbReference>
<evidence type="ECO:0000313" key="4">
    <source>
        <dbReference type="Proteomes" id="UP000290289"/>
    </source>
</evidence>
<evidence type="ECO:0000313" key="3">
    <source>
        <dbReference type="EMBL" id="RXI00970.1"/>
    </source>
</evidence>
<gene>
    <name evidence="3" type="ORF">DVH24_001204</name>
</gene>
<reference evidence="3 4" key="1">
    <citation type="submission" date="2018-10" db="EMBL/GenBank/DDBJ databases">
        <title>A high-quality apple genome assembly.</title>
        <authorList>
            <person name="Hu J."/>
        </authorList>
    </citation>
    <scope>NUCLEOTIDE SEQUENCE [LARGE SCALE GENOMIC DNA]</scope>
    <source>
        <strain evidence="4">cv. HFTH1</strain>
        <tissue evidence="3">Young leaf</tissue>
    </source>
</reference>
<accession>A0A498JYK3</accession>
<protein>
    <recommendedName>
        <fullName evidence="2">Cullin N-terminal domain-containing protein</fullName>
    </recommendedName>
</protein>
<dbReference type="FunFam" id="1.20.1310.10:FF:000021">
    <property type="entry name" value="Cullin-1, putative"/>
    <property type="match status" value="1"/>
</dbReference>
<dbReference type="Pfam" id="PF00888">
    <property type="entry name" value="Cullin"/>
    <property type="match status" value="1"/>
</dbReference>
<dbReference type="STRING" id="3750.A0A498JYK3"/>
<feature type="domain" description="Cullin N-terminal" evidence="2">
    <location>
        <begin position="21"/>
        <end position="165"/>
    </location>
</feature>
<keyword evidence="4" id="KW-1185">Reference proteome</keyword>
<name>A0A498JYK3_MALDO</name>
<organism evidence="3 4">
    <name type="scientific">Malus domestica</name>
    <name type="common">Apple</name>
    <name type="synonym">Pyrus malus</name>
    <dbReference type="NCBI Taxonomy" id="3750"/>
    <lineage>
        <taxon>Eukaryota</taxon>
        <taxon>Viridiplantae</taxon>
        <taxon>Streptophyta</taxon>
        <taxon>Embryophyta</taxon>
        <taxon>Tracheophyta</taxon>
        <taxon>Spermatophyta</taxon>
        <taxon>Magnoliopsida</taxon>
        <taxon>eudicotyledons</taxon>
        <taxon>Gunneridae</taxon>
        <taxon>Pentapetalae</taxon>
        <taxon>rosids</taxon>
        <taxon>fabids</taxon>
        <taxon>Rosales</taxon>
        <taxon>Rosaceae</taxon>
        <taxon>Amygdaloideae</taxon>
        <taxon>Maleae</taxon>
        <taxon>Malus</taxon>
    </lineage>
</organism>
<dbReference type="AlphaFoldDB" id="A0A498JYK3"/>
<comment type="caution">
    <text evidence="3">The sequence shown here is derived from an EMBL/GenBank/DDBJ whole genome shotgun (WGS) entry which is preliminary data.</text>
</comment>